<gene>
    <name evidence="1" type="ORF">OLEA9_A030919</name>
</gene>
<dbReference type="EMBL" id="CACTIH010000508">
    <property type="protein sequence ID" value="CAA2961171.1"/>
    <property type="molecule type" value="Genomic_DNA"/>
</dbReference>
<proteinExistence type="predicted"/>
<evidence type="ECO:0000313" key="1">
    <source>
        <dbReference type="EMBL" id="CAA2961171.1"/>
    </source>
</evidence>
<dbReference type="AlphaFoldDB" id="A0A8S0Q2Q9"/>
<organism evidence="1 2">
    <name type="scientific">Olea europaea subsp. europaea</name>
    <dbReference type="NCBI Taxonomy" id="158383"/>
    <lineage>
        <taxon>Eukaryota</taxon>
        <taxon>Viridiplantae</taxon>
        <taxon>Streptophyta</taxon>
        <taxon>Embryophyta</taxon>
        <taxon>Tracheophyta</taxon>
        <taxon>Spermatophyta</taxon>
        <taxon>Magnoliopsida</taxon>
        <taxon>eudicotyledons</taxon>
        <taxon>Gunneridae</taxon>
        <taxon>Pentapetalae</taxon>
        <taxon>asterids</taxon>
        <taxon>lamiids</taxon>
        <taxon>Lamiales</taxon>
        <taxon>Oleaceae</taxon>
        <taxon>Oleeae</taxon>
        <taxon>Olea</taxon>
    </lineage>
</organism>
<reference evidence="1 2" key="1">
    <citation type="submission" date="2019-12" db="EMBL/GenBank/DDBJ databases">
        <authorList>
            <person name="Alioto T."/>
            <person name="Alioto T."/>
            <person name="Gomez Garrido J."/>
        </authorList>
    </citation>
    <scope>NUCLEOTIDE SEQUENCE [LARGE SCALE GENOMIC DNA]</scope>
</reference>
<keyword evidence="2" id="KW-1185">Reference proteome</keyword>
<evidence type="ECO:0000313" key="2">
    <source>
        <dbReference type="Proteomes" id="UP000594638"/>
    </source>
</evidence>
<dbReference type="Gramene" id="OE9A030919T1">
    <property type="protein sequence ID" value="OE9A030919C1"/>
    <property type="gene ID" value="OE9A030919"/>
</dbReference>
<accession>A0A8S0Q2Q9</accession>
<sequence length="80" mass="8661">MELDGTILENFQVPSSTGLMEMNGDSLKATGEPSAIGRADIDVPLVVVIPCIDDAVVMKKWRLTHSSVCSNDEDVFHQGE</sequence>
<comment type="caution">
    <text evidence="1">The sequence shown here is derived from an EMBL/GenBank/DDBJ whole genome shotgun (WGS) entry which is preliminary data.</text>
</comment>
<dbReference type="Proteomes" id="UP000594638">
    <property type="component" value="Unassembled WGS sequence"/>
</dbReference>
<name>A0A8S0Q2Q9_OLEEU</name>
<protein>
    <submittedName>
        <fullName evidence="1">Uncharacterized protein</fullName>
    </submittedName>
</protein>